<dbReference type="EMBL" id="JARVKF010000342">
    <property type="protein sequence ID" value="KAK9418836.1"/>
    <property type="molecule type" value="Genomic_DNA"/>
</dbReference>
<evidence type="ECO:0008006" key="4">
    <source>
        <dbReference type="Google" id="ProtNLM"/>
    </source>
</evidence>
<name>A0ABR2UWS5_9PEZI</name>
<feature type="region of interest" description="Disordered" evidence="1">
    <location>
        <begin position="1"/>
        <end position="24"/>
    </location>
</feature>
<protein>
    <recommendedName>
        <fullName evidence="4">DUF222 domain-containing protein</fullName>
    </recommendedName>
</protein>
<evidence type="ECO:0000313" key="2">
    <source>
        <dbReference type="EMBL" id="KAK9418836.1"/>
    </source>
</evidence>
<evidence type="ECO:0000256" key="1">
    <source>
        <dbReference type="SAM" id="MobiDB-lite"/>
    </source>
</evidence>
<sequence length="113" mass="12649">MPAPATDGTGLKKRMSNSTDTIHESQLLKDALRVREEHNTGALLRGDGRPLFQEDEVDIGCREYMRGDKPDCAATCKYNAESRVGHDEHLRALQDHVTAELRRLSRKSCEPAC</sequence>
<evidence type="ECO:0000313" key="3">
    <source>
        <dbReference type="Proteomes" id="UP001408356"/>
    </source>
</evidence>
<comment type="caution">
    <text evidence="2">The sequence shown here is derived from an EMBL/GenBank/DDBJ whole genome shotgun (WGS) entry which is preliminary data.</text>
</comment>
<dbReference type="Proteomes" id="UP001408356">
    <property type="component" value="Unassembled WGS sequence"/>
</dbReference>
<accession>A0ABR2UWS5</accession>
<keyword evidence="3" id="KW-1185">Reference proteome</keyword>
<proteinExistence type="predicted"/>
<reference evidence="2 3" key="1">
    <citation type="journal article" date="2024" name="J. Plant Pathol.">
        <title>Sequence and assembly of the genome of Seiridium unicorne, isolate CBS 538.82, causal agent of cypress canker disease.</title>
        <authorList>
            <person name="Scali E."/>
            <person name="Rocca G.D."/>
            <person name="Danti R."/>
            <person name="Garbelotto M."/>
            <person name="Barberini S."/>
            <person name="Baroncelli R."/>
            <person name="Emiliani G."/>
        </authorList>
    </citation>
    <scope>NUCLEOTIDE SEQUENCE [LARGE SCALE GENOMIC DNA]</scope>
    <source>
        <strain evidence="2 3">BM-138-508</strain>
    </source>
</reference>
<organism evidence="2 3">
    <name type="scientific">Seiridium unicorne</name>
    <dbReference type="NCBI Taxonomy" id="138068"/>
    <lineage>
        <taxon>Eukaryota</taxon>
        <taxon>Fungi</taxon>
        <taxon>Dikarya</taxon>
        <taxon>Ascomycota</taxon>
        <taxon>Pezizomycotina</taxon>
        <taxon>Sordariomycetes</taxon>
        <taxon>Xylariomycetidae</taxon>
        <taxon>Amphisphaeriales</taxon>
        <taxon>Sporocadaceae</taxon>
        <taxon>Seiridium</taxon>
    </lineage>
</organism>
<gene>
    <name evidence="2" type="ORF">SUNI508_07608</name>
</gene>